<comment type="caution">
    <text evidence="4">The sequence shown here is derived from an EMBL/GenBank/DDBJ whole genome shotgun (WGS) entry which is preliminary data.</text>
</comment>
<keyword evidence="2" id="KW-0472">Membrane</keyword>
<reference evidence="5" key="1">
    <citation type="journal article" date="2019" name="Int. J. Syst. Evol. Microbiol.">
        <title>The Global Catalogue of Microorganisms (GCM) 10K type strain sequencing project: providing services to taxonomists for standard genome sequencing and annotation.</title>
        <authorList>
            <consortium name="The Broad Institute Genomics Platform"/>
            <consortium name="The Broad Institute Genome Sequencing Center for Infectious Disease"/>
            <person name="Wu L."/>
            <person name="Ma J."/>
        </authorList>
    </citation>
    <scope>NUCLEOTIDE SEQUENCE [LARGE SCALE GENOMIC DNA]</scope>
    <source>
        <strain evidence="5">JCM 17591</strain>
    </source>
</reference>
<keyword evidence="5" id="KW-1185">Reference proteome</keyword>
<evidence type="ECO:0000313" key="4">
    <source>
        <dbReference type="EMBL" id="GAA4178177.1"/>
    </source>
</evidence>
<feature type="transmembrane region" description="Helical" evidence="2">
    <location>
        <begin position="112"/>
        <end position="132"/>
    </location>
</feature>
<keyword evidence="4" id="KW-0808">Transferase</keyword>
<evidence type="ECO:0000313" key="5">
    <source>
        <dbReference type="Proteomes" id="UP001501079"/>
    </source>
</evidence>
<keyword evidence="2" id="KW-1133">Transmembrane helix</keyword>
<feature type="transmembrane region" description="Helical" evidence="2">
    <location>
        <begin position="168"/>
        <end position="187"/>
    </location>
</feature>
<feature type="transmembrane region" description="Helical" evidence="2">
    <location>
        <begin position="276"/>
        <end position="294"/>
    </location>
</feature>
<keyword evidence="2" id="KW-0812">Transmembrane</keyword>
<evidence type="ECO:0000256" key="2">
    <source>
        <dbReference type="SAM" id="Phobius"/>
    </source>
</evidence>
<evidence type="ECO:0000259" key="3">
    <source>
        <dbReference type="Pfam" id="PF01757"/>
    </source>
</evidence>
<dbReference type="EMBL" id="BAABBW010000004">
    <property type="protein sequence ID" value="GAA4178177.1"/>
    <property type="molecule type" value="Genomic_DNA"/>
</dbReference>
<dbReference type="InterPro" id="IPR050879">
    <property type="entry name" value="Acyltransferase_3"/>
</dbReference>
<sequence length="380" mass="41617">MTTAIPTQDTTQDKGRETTRMPGPAAAPHPRPRLSSRARAGLDAARACSAVYVVLHHTSTALPMPPLLTHALSLGQEAVMVFFLLSGFVIFANEADRVRDLRSFYLRRLRRIYPLVLIAMGVSTIVWALGIIQSGPSWRSTLATLFSVDDLTSKPGVVSGAYLNNVPLWSLSYEVFFYAVFPLVMMLWRKRPNATRHFVGAMAVAAYLGFLWHPNHFLLVTAYFALWWAGAIAAKAHLEGGIRLRAVAVEAGWQAALTLTAAGGVLLAGFHGTSSYPFLMVRHFGVCLLLLVLLATPARTALGRLAAGWAPIWAWVASISYGLYLLHYPVLIQPAEDFGWRVWLPLLGVTVGCAWLVECRLMPLIPRPRAGRPLNVSAPA</sequence>
<dbReference type="RefSeq" id="WP_344755481.1">
    <property type="nucleotide sequence ID" value="NZ_BAABBW010000004.1"/>
</dbReference>
<dbReference type="InterPro" id="IPR002656">
    <property type="entry name" value="Acyl_transf_3_dom"/>
</dbReference>
<feature type="transmembrane region" description="Helical" evidence="2">
    <location>
        <begin position="338"/>
        <end position="357"/>
    </location>
</feature>
<feature type="compositionally biased region" description="Low complexity" evidence="1">
    <location>
        <begin position="20"/>
        <end position="29"/>
    </location>
</feature>
<accession>A0ABP8A595</accession>
<protein>
    <submittedName>
        <fullName evidence="4">Acyltransferase</fullName>
    </submittedName>
</protein>
<proteinExistence type="predicted"/>
<organism evidence="4 5">
    <name type="scientific">Gryllotalpicola koreensis</name>
    <dbReference type="NCBI Taxonomy" id="993086"/>
    <lineage>
        <taxon>Bacteria</taxon>
        <taxon>Bacillati</taxon>
        <taxon>Actinomycetota</taxon>
        <taxon>Actinomycetes</taxon>
        <taxon>Micrococcales</taxon>
        <taxon>Microbacteriaceae</taxon>
        <taxon>Gryllotalpicola</taxon>
    </lineage>
</organism>
<feature type="transmembrane region" description="Helical" evidence="2">
    <location>
        <begin position="194"/>
        <end position="211"/>
    </location>
</feature>
<feature type="transmembrane region" description="Helical" evidence="2">
    <location>
        <begin position="306"/>
        <end position="326"/>
    </location>
</feature>
<feature type="compositionally biased region" description="Polar residues" evidence="1">
    <location>
        <begin position="1"/>
        <end position="10"/>
    </location>
</feature>
<dbReference type="Pfam" id="PF01757">
    <property type="entry name" value="Acyl_transf_3"/>
    <property type="match status" value="1"/>
</dbReference>
<feature type="region of interest" description="Disordered" evidence="1">
    <location>
        <begin position="1"/>
        <end position="34"/>
    </location>
</feature>
<feature type="transmembrane region" description="Helical" evidence="2">
    <location>
        <begin position="217"/>
        <end position="234"/>
    </location>
</feature>
<feature type="domain" description="Acyltransferase 3" evidence="3">
    <location>
        <begin position="40"/>
        <end position="354"/>
    </location>
</feature>
<dbReference type="PANTHER" id="PTHR23028:SF53">
    <property type="entry name" value="ACYL_TRANSF_3 DOMAIN-CONTAINING PROTEIN"/>
    <property type="match status" value="1"/>
</dbReference>
<evidence type="ECO:0000256" key="1">
    <source>
        <dbReference type="SAM" id="MobiDB-lite"/>
    </source>
</evidence>
<keyword evidence="4" id="KW-0012">Acyltransferase</keyword>
<name>A0ABP8A595_9MICO</name>
<gene>
    <name evidence="4" type="ORF">GCM10022287_28110</name>
</gene>
<dbReference type="GO" id="GO:0016746">
    <property type="term" value="F:acyltransferase activity"/>
    <property type="evidence" value="ECO:0007669"/>
    <property type="project" value="UniProtKB-KW"/>
</dbReference>
<feature type="transmembrane region" description="Helical" evidence="2">
    <location>
        <begin position="67"/>
        <end position="91"/>
    </location>
</feature>
<feature type="transmembrane region" description="Helical" evidence="2">
    <location>
        <begin position="246"/>
        <end position="270"/>
    </location>
</feature>
<dbReference type="Proteomes" id="UP001501079">
    <property type="component" value="Unassembled WGS sequence"/>
</dbReference>
<dbReference type="PANTHER" id="PTHR23028">
    <property type="entry name" value="ACETYLTRANSFERASE"/>
    <property type="match status" value="1"/>
</dbReference>